<reference evidence="1" key="1">
    <citation type="journal article" date="2009" name="PLoS Genet.">
        <title>Sequencing, mapping, and analysis of 27,455 maize full-length cDNAs.</title>
        <authorList>
            <person name="Soderlund C."/>
            <person name="Descour A."/>
            <person name="Kudrna D."/>
            <person name="Bomhoff M."/>
            <person name="Boyd L."/>
            <person name="Currie J."/>
            <person name="Angelova A."/>
            <person name="Collura K."/>
            <person name="Wissotski M."/>
            <person name="Ashley E."/>
            <person name="Morrow D."/>
            <person name="Fernandes J."/>
            <person name="Walbot V."/>
            <person name="Yu Y."/>
        </authorList>
    </citation>
    <scope>NUCLEOTIDE SEQUENCE</scope>
    <source>
        <strain evidence="1">B73</strain>
    </source>
</reference>
<proteinExistence type="evidence at transcript level"/>
<name>C0PBC0_MAIZE</name>
<accession>C0PBC0</accession>
<organism evidence="1">
    <name type="scientific">Zea mays</name>
    <name type="common">Maize</name>
    <dbReference type="NCBI Taxonomy" id="4577"/>
    <lineage>
        <taxon>Eukaryota</taxon>
        <taxon>Viridiplantae</taxon>
        <taxon>Streptophyta</taxon>
        <taxon>Embryophyta</taxon>
        <taxon>Tracheophyta</taxon>
        <taxon>Spermatophyta</taxon>
        <taxon>Magnoliopsida</taxon>
        <taxon>Liliopsida</taxon>
        <taxon>Poales</taxon>
        <taxon>Poaceae</taxon>
        <taxon>PACMAD clade</taxon>
        <taxon>Panicoideae</taxon>
        <taxon>Andropogonodae</taxon>
        <taxon>Andropogoneae</taxon>
        <taxon>Tripsacinae</taxon>
        <taxon>Zea</taxon>
    </lineage>
</organism>
<reference evidence="1" key="2">
    <citation type="submission" date="2012-06" db="EMBL/GenBank/DDBJ databases">
        <authorList>
            <person name="Yu Y."/>
            <person name="Currie J."/>
            <person name="Lomeli R."/>
            <person name="Angelova A."/>
            <person name="Collura K."/>
            <person name="Wissotski M."/>
            <person name="Campos D."/>
            <person name="Kudrna D."/>
            <person name="Golser W."/>
            <person name="Ashely E."/>
            <person name="Descour A."/>
            <person name="Fernandes J."/>
            <person name="Soderlund C."/>
            <person name="Walbot V."/>
        </authorList>
    </citation>
    <scope>NUCLEOTIDE SEQUENCE</scope>
    <source>
        <strain evidence="1">B73</strain>
    </source>
</reference>
<protein>
    <submittedName>
        <fullName evidence="1">Uncharacterized protein</fullName>
    </submittedName>
</protein>
<dbReference type="EMBL" id="BT065589">
    <property type="protein sequence ID" value="ACN31465.1"/>
    <property type="molecule type" value="mRNA"/>
</dbReference>
<sequence>MQQVSVATQIHGRSLHLLYSICTSYACYDRVTNKIRRWH</sequence>
<evidence type="ECO:0000313" key="1">
    <source>
        <dbReference type="EMBL" id="ACN31465.1"/>
    </source>
</evidence>
<dbReference type="AlphaFoldDB" id="C0PBC0"/>